<evidence type="ECO:0000256" key="3">
    <source>
        <dbReference type="ARBA" id="ARBA00023125"/>
    </source>
</evidence>
<dbReference type="GO" id="GO:0032993">
    <property type="term" value="C:protein-DNA complex"/>
    <property type="evidence" value="ECO:0007669"/>
    <property type="project" value="TreeGrafter"/>
</dbReference>
<dbReference type="PANTHER" id="PTHR30346:SF30">
    <property type="entry name" value="SMALL NEUTRAL PROTEASE REGULATORY PROTEIN"/>
    <property type="match status" value="1"/>
</dbReference>
<evidence type="ECO:0000256" key="1">
    <source>
        <dbReference type="ARBA" id="ARBA00009437"/>
    </source>
</evidence>
<feature type="domain" description="HTH lysR-type" evidence="5">
    <location>
        <begin position="1"/>
        <end position="43"/>
    </location>
</feature>
<dbReference type="SUPFAM" id="SSF46785">
    <property type="entry name" value="Winged helix' DNA-binding domain"/>
    <property type="match status" value="1"/>
</dbReference>
<dbReference type="EMBL" id="LS483469">
    <property type="protein sequence ID" value="SQI44772.1"/>
    <property type="molecule type" value="Genomic_DNA"/>
</dbReference>
<accession>A0A2X4VD75</accession>
<name>A0A2X4VD75_SERPL</name>
<dbReference type="PRINTS" id="PR00039">
    <property type="entry name" value="HTHLYSR"/>
</dbReference>
<keyword evidence="4" id="KW-0804">Transcription</keyword>
<comment type="similarity">
    <text evidence="1">Belongs to the LysR transcriptional regulatory family.</text>
</comment>
<dbReference type="Pfam" id="PF00126">
    <property type="entry name" value="HTH_1"/>
    <property type="match status" value="1"/>
</dbReference>
<reference evidence="6 7" key="1">
    <citation type="submission" date="2018-06" db="EMBL/GenBank/DDBJ databases">
        <authorList>
            <consortium name="Pathogen Informatics"/>
            <person name="Doyle S."/>
        </authorList>
    </citation>
    <scope>NUCLEOTIDE SEQUENCE [LARGE SCALE GENOMIC DNA]</scope>
    <source>
        <strain evidence="6 7">NCTC12961</strain>
    </source>
</reference>
<keyword evidence="3" id="KW-0238">DNA-binding</keyword>
<evidence type="ECO:0000256" key="4">
    <source>
        <dbReference type="ARBA" id="ARBA00023163"/>
    </source>
</evidence>
<proteinExistence type="inferred from homology"/>
<evidence type="ECO:0000313" key="6">
    <source>
        <dbReference type="EMBL" id="SQI44772.1"/>
    </source>
</evidence>
<gene>
    <name evidence="6" type="primary">benM_4</name>
    <name evidence="6" type="ORF">NCTC12961_04651</name>
</gene>
<protein>
    <submittedName>
        <fullName evidence="6">Ben and cat operon transcriptional regulator</fullName>
    </submittedName>
</protein>
<dbReference type="PANTHER" id="PTHR30346">
    <property type="entry name" value="TRANSCRIPTIONAL DUAL REGULATOR HCAR-RELATED"/>
    <property type="match status" value="1"/>
</dbReference>
<evidence type="ECO:0000313" key="7">
    <source>
        <dbReference type="Proteomes" id="UP000248897"/>
    </source>
</evidence>
<dbReference type="InterPro" id="IPR000847">
    <property type="entry name" value="LysR_HTH_N"/>
</dbReference>
<dbReference type="InterPro" id="IPR036390">
    <property type="entry name" value="WH_DNA-bd_sf"/>
</dbReference>
<sequence length="56" mass="6058">MNLKQIRFALAVAEEQSFTRAAQRCHTVQSALSHQIAKLEEELAAHCLSAPHAGSG</sequence>
<evidence type="ECO:0000259" key="5">
    <source>
        <dbReference type="PROSITE" id="PS50931"/>
    </source>
</evidence>
<dbReference type="InterPro" id="IPR036388">
    <property type="entry name" value="WH-like_DNA-bd_sf"/>
</dbReference>
<dbReference type="Proteomes" id="UP000248897">
    <property type="component" value="Chromosome 1"/>
</dbReference>
<keyword evidence="2" id="KW-0805">Transcription regulation</keyword>
<dbReference type="GO" id="GO:0003677">
    <property type="term" value="F:DNA binding"/>
    <property type="evidence" value="ECO:0007669"/>
    <property type="project" value="UniProtKB-KW"/>
</dbReference>
<dbReference type="AlphaFoldDB" id="A0A2X4VD75"/>
<dbReference type="PROSITE" id="PS50931">
    <property type="entry name" value="HTH_LYSR"/>
    <property type="match status" value="1"/>
</dbReference>
<dbReference type="Gene3D" id="1.10.10.10">
    <property type="entry name" value="Winged helix-like DNA-binding domain superfamily/Winged helix DNA-binding domain"/>
    <property type="match status" value="1"/>
</dbReference>
<organism evidence="6 7">
    <name type="scientific">Serratia plymuthica</name>
    <dbReference type="NCBI Taxonomy" id="82996"/>
    <lineage>
        <taxon>Bacteria</taxon>
        <taxon>Pseudomonadati</taxon>
        <taxon>Pseudomonadota</taxon>
        <taxon>Gammaproteobacteria</taxon>
        <taxon>Enterobacterales</taxon>
        <taxon>Yersiniaceae</taxon>
        <taxon>Serratia</taxon>
    </lineage>
</organism>
<dbReference type="GO" id="GO:0003700">
    <property type="term" value="F:DNA-binding transcription factor activity"/>
    <property type="evidence" value="ECO:0007669"/>
    <property type="project" value="InterPro"/>
</dbReference>
<evidence type="ECO:0000256" key="2">
    <source>
        <dbReference type="ARBA" id="ARBA00023015"/>
    </source>
</evidence>